<dbReference type="Pfam" id="PF00225">
    <property type="entry name" value="Kinesin"/>
    <property type="match status" value="1"/>
</dbReference>
<dbReference type="GO" id="GO:0008017">
    <property type="term" value="F:microtubule binding"/>
    <property type="evidence" value="ECO:0007669"/>
    <property type="project" value="InterPro"/>
</dbReference>
<dbReference type="OrthoDB" id="21525at2759"/>
<dbReference type="PRINTS" id="PR00380">
    <property type="entry name" value="KINESINHEAVY"/>
</dbReference>
<organism evidence="11 12">
    <name type="scientific">Drosophila albomicans</name>
    <name type="common">Fruit fly</name>
    <dbReference type="NCBI Taxonomy" id="7291"/>
    <lineage>
        <taxon>Eukaryota</taxon>
        <taxon>Metazoa</taxon>
        <taxon>Ecdysozoa</taxon>
        <taxon>Arthropoda</taxon>
        <taxon>Hexapoda</taxon>
        <taxon>Insecta</taxon>
        <taxon>Pterygota</taxon>
        <taxon>Neoptera</taxon>
        <taxon>Endopterygota</taxon>
        <taxon>Diptera</taxon>
        <taxon>Brachycera</taxon>
        <taxon>Muscomorpha</taxon>
        <taxon>Ephydroidea</taxon>
        <taxon>Drosophilidae</taxon>
        <taxon>Drosophila</taxon>
    </lineage>
</organism>
<dbReference type="GO" id="GO:0005874">
    <property type="term" value="C:microtubule"/>
    <property type="evidence" value="ECO:0007669"/>
    <property type="project" value="TreeGrafter"/>
</dbReference>
<dbReference type="Gene3D" id="3.40.850.10">
    <property type="entry name" value="Kinesin motor domain"/>
    <property type="match status" value="1"/>
</dbReference>
<evidence type="ECO:0000256" key="5">
    <source>
        <dbReference type="ARBA" id="ARBA00023175"/>
    </source>
</evidence>
<dbReference type="GO" id="GO:0003777">
    <property type="term" value="F:microtubule motor activity"/>
    <property type="evidence" value="ECO:0007669"/>
    <property type="project" value="InterPro"/>
</dbReference>
<dbReference type="SMART" id="SM00129">
    <property type="entry name" value="KISc"/>
    <property type="match status" value="1"/>
</dbReference>
<feature type="coiled-coil region" evidence="8">
    <location>
        <begin position="753"/>
        <end position="863"/>
    </location>
</feature>
<dbReference type="GO" id="GO:0000278">
    <property type="term" value="P:mitotic cell cycle"/>
    <property type="evidence" value="ECO:0007669"/>
    <property type="project" value="TreeGrafter"/>
</dbReference>
<dbReference type="GO" id="GO:0007018">
    <property type="term" value="P:microtubule-based movement"/>
    <property type="evidence" value="ECO:0007669"/>
    <property type="project" value="InterPro"/>
</dbReference>
<keyword evidence="6" id="KW-0963">Cytoplasm</keyword>
<dbReference type="Proteomes" id="UP000515160">
    <property type="component" value="Chromosome 2L"/>
</dbReference>
<feature type="compositionally biased region" description="Basic and acidic residues" evidence="9">
    <location>
        <begin position="2137"/>
        <end position="2152"/>
    </location>
</feature>
<keyword evidence="5 7" id="KW-0505">Motor protein</keyword>
<feature type="binding site" evidence="7">
    <location>
        <begin position="81"/>
        <end position="88"/>
    </location>
    <ligand>
        <name>ATP</name>
        <dbReference type="ChEBI" id="CHEBI:30616"/>
    </ligand>
</feature>
<dbReference type="InterPro" id="IPR027417">
    <property type="entry name" value="P-loop_NTPase"/>
</dbReference>
<dbReference type="FunFam" id="3.40.850.10:FF:000093">
    <property type="entry name" value="CENP-meta, isoform C"/>
    <property type="match status" value="1"/>
</dbReference>
<feature type="domain" description="Kinesin motor" evidence="10">
    <location>
        <begin position="6"/>
        <end position="318"/>
    </location>
</feature>
<comment type="subcellular location">
    <subcellularLocation>
        <location evidence="1">Cytoplasm</location>
        <location evidence="1">Cytoskeleton</location>
    </subcellularLocation>
</comment>
<keyword evidence="4 8" id="KW-0175">Coiled coil</keyword>
<evidence type="ECO:0000259" key="10">
    <source>
        <dbReference type="PROSITE" id="PS50067"/>
    </source>
</evidence>
<feature type="coiled-coil region" evidence="8">
    <location>
        <begin position="1185"/>
        <end position="2020"/>
    </location>
</feature>
<evidence type="ECO:0000313" key="11">
    <source>
        <dbReference type="Proteomes" id="UP000515160"/>
    </source>
</evidence>
<comment type="similarity">
    <text evidence="7">Belongs to the TRAFAC class myosin-kinesin ATPase superfamily. Kinesin family.</text>
</comment>
<evidence type="ECO:0000256" key="4">
    <source>
        <dbReference type="ARBA" id="ARBA00023054"/>
    </source>
</evidence>
<keyword evidence="11" id="KW-1185">Reference proteome</keyword>
<feature type="coiled-coil region" evidence="8">
    <location>
        <begin position="622"/>
        <end position="724"/>
    </location>
</feature>
<evidence type="ECO:0000256" key="2">
    <source>
        <dbReference type="ARBA" id="ARBA00022741"/>
    </source>
</evidence>
<keyword evidence="2 7" id="KW-0547">Nucleotide-binding</keyword>
<dbReference type="PROSITE" id="PS50067">
    <property type="entry name" value="KINESIN_MOTOR_2"/>
    <property type="match status" value="1"/>
</dbReference>
<dbReference type="RefSeq" id="XP_034098082.1">
    <property type="nucleotide sequence ID" value="XM_034242191.2"/>
</dbReference>
<feature type="coiled-coil region" evidence="8">
    <location>
        <begin position="524"/>
        <end position="593"/>
    </location>
</feature>
<reference evidence="12" key="1">
    <citation type="submission" date="2025-08" db="UniProtKB">
        <authorList>
            <consortium name="RefSeq"/>
        </authorList>
    </citation>
    <scope>IDENTIFICATION</scope>
    <source>
        <strain evidence="12">15112-1751.03</strain>
        <tissue evidence="12">Whole Adult</tissue>
    </source>
</reference>
<dbReference type="PANTHER" id="PTHR47968:SF75">
    <property type="entry name" value="CENTROMERE-ASSOCIATED PROTEIN E"/>
    <property type="match status" value="1"/>
</dbReference>
<dbReference type="Gene3D" id="1.10.287.1490">
    <property type="match status" value="1"/>
</dbReference>
<name>A0A6P8XFN4_DROAB</name>
<feature type="coiled-coil region" evidence="8">
    <location>
        <begin position="906"/>
        <end position="985"/>
    </location>
</feature>
<evidence type="ECO:0000256" key="7">
    <source>
        <dbReference type="PROSITE-ProRule" id="PRU00283"/>
    </source>
</evidence>
<keyword evidence="6" id="KW-0206">Cytoskeleton</keyword>
<dbReference type="InterPro" id="IPR036961">
    <property type="entry name" value="Kinesin_motor_dom_sf"/>
</dbReference>
<gene>
    <name evidence="12" type="primary">LOC117563726</name>
</gene>
<accession>A0A6P8XFN4</accession>
<dbReference type="SUPFAM" id="SSF52540">
    <property type="entry name" value="P-loop containing nucleoside triphosphate hydrolases"/>
    <property type="match status" value="1"/>
</dbReference>
<evidence type="ECO:0000256" key="9">
    <source>
        <dbReference type="SAM" id="MobiDB-lite"/>
    </source>
</evidence>
<dbReference type="InterPro" id="IPR001752">
    <property type="entry name" value="Kinesin_motor_dom"/>
</dbReference>
<sequence length="2301" mass="263242">MSTKSAIQVCIKVRPCEPELPTLWQVKDKRAIQPLDSQADPCVFDYVYDQGSNNQEVFDGMAKHIVEACVRGFNGTIFAYGQTSSGKTYTMMGDQQNPGVMVLAAKEIFNQITNHSDRDFLLRVGYIEIYNEKIYDLLNKKNQDLKIFESNGMVNVNCEECIITSEDDLLQFLCLGNKERTVGETNMNERSSRSHAIFRIIIESRKADRSDDDAVIQSILNLVDLAGSERADQTGARGARLKEGSHINKSLHFLSNVIKSLAENEDNKYVSYRDSKLTRILQASLGGNAFTSIICTIRPSIMEESQSTLNFAMRAKKIHLKPQLNEIVSDATMMKRLEREIKLLKDRLAEEQAKNESQIKVRLLEQRIKTDTLKIITSNTITDRNKNRRRTWCPASSNLEETSTGSQEIPVAIGSNKPHASIKHSNLPKPSFYPTTNRPTQRALAGSKTINIMKSLEVEGETMSVEPNFEQATHQLTADHSRMRTITLTPTLAQMGAKGRELLERKLVELEAFTKIEQQINTEWDELNEKLSTATARVDELQTERQNLLQRSEDLQAQVDDLRKSKEEADKKIASYEEQLKTLKATAERLDMENRAAVELEFEFTSHKSKSKLRENELLTALSEKDSTIENLQKSLNDLSSEVLRNSKDDHMRSICPALETSCELICRKCVDLERLLEEYNNKPNDKNGAVAIDCECEQLRADIANTRAQLEGVQNAYKQITSDVAEKTELCDRLSRNVISAEEAKFTLQGKCDDLEQAQLRHEELIKIMQDEYDKIQQKYNALQHDYEILERTASSTEEEHKMLQTENESLQREISTLKQCVEEMQLKLLETTVSDVHEALVQQLKTSNEELMANLANMETKYCDLQGEYDDLSNQLVDSVQDGDSLREQFTALQETLKKTPLETDRLHAHIEQLEKEVNEKNQLLEATESTINEMREQMTNLQSELLEKSVIVNKVEDYQRQIESLEKQHAEMTMVCEELQEKVKETTINDSLSKSTTTMIAPDIDFEQEQEIGILKERLAQLNGELKQLQTEIKKQLIVVQQKDELIETMQLEMQELNERCLSMDVQIVELRSNVQQQQQLLDLQATKLAADANRIDQLQESNAKLTERSIKAEETLEERLNLAADIDSSKAEYEKHLQHLQLTLDTARVEFAKQEKINKDELDNANLEFLQKIEVSESRYRENLHKYNTEWEDRLQKLNSEGEAKLLAVNAEIAAEREQFIQEKHELESLYDESKKTIVELQDKLSFMVEDNEKVKAYADFEILSNEKLTNLHEKYERQLKDFEQLKLNLDSLELEKNALQAVVDDNKQIIQRLSQELESEQNVRQIETSKLNRELENAIEANSKAKSEYSEQLETYTEKISDLQEELRQANLMASDIEKLNLERQQIQEVLAKTKEHNMFLEKKADELESALLLAQNEVTTHRTQLESLQSKLDYTQEAKNNFSSAEAAYTQKLHELEKEMSEQAHQYNRKIEELISSEAELNFKMEALLKRKLELEASNDKLAASQELLNQEREHNANLQQSNDQLKSQLKAKQTEWNTLQQKLQQQETQLNIKQTEFNILQKSADVTNSQLLTLKQTLHQAESQLELKQTDCDTLQQSLQEATSLLDSKQTEFDAVQLTIKQMSEDNKEAHDSLEQAESQLKTKQAECNALKESLQQAACELETKQAAFDALQMSFKDLQCKLETKQAADCSLQQVESELKAKQAECSSLQQSLQQATSLLDSKQAEFDAVQLTIKQMSEDNKEAHDSLEQAESQLKTKQAECNALKESLQQATCELETKQAAFDALQMSFKDLQCKLEAKHAADCSLQQVESELKAKQAECSSLQQSLQQAASQLQNKQDALDALQLTLNQTQLQLDSKQEAHTAVQTAESQIKAKQAECNSLHNFLQESRSNLHQVESQLKAKQAECNSLQQSLQKAVSQLDSKQAALDASLRQSDLQLKAKQTDCDSLQQTVQELKAQLAASEEMVLRAKELQIEFDKLKSNQNSLQAERERLDATISSLLEDKRNLEEKLCSTNEIVQKLEMDLKTPRKSLDRDHHIPRKSLISESEVRRNRRISTHDERRQSYWNDSRHVACMTDPVDTNCNCTELDRKLKECQFELFVRESKVTALSIELKNHPLKEENAQLKKRLQEEQQKSRDEIKRMKSKNSDLMSKVNAFSASAAISSSGNCAAIPLQKLTSVETQTESDLVVELKKTTEKLNDCIQVCRHRYNHIKDLEERLKQNENSDTSNISSQTIGQINLLKSKLEIQKKEIATLTNKYEYAKKALKLRKDEIEELRKGAGTAVTAACSK</sequence>
<keyword evidence="3 7" id="KW-0067">ATP-binding</keyword>
<dbReference type="PANTHER" id="PTHR47968">
    <property type="entry name" value="CENTROMERE PROTEIN E"/>
    <property type="match status" value="1"/>
</dbReference>
<dbReference type="GeneID" id="117563726"/>
<evidence type="ECO:0000313" key="12">
    <source>
        <dbReference type="RefSeq" id="XP_034098082.1"/>
    </source>
</evidence>
<feature type="coiled-coil region" evidence="8">
    <location>
        <begin position="2249"/>
        <end position="2276"/>
    </location>
</feature>
<feature type="region of interest" description="Disordered" evidence="9">
    <location>
        <begin position="2137"/>
        <end position="2157"/>
    </location>
</feature>
<dbReference type="GO" id="GO:0005524">
    <property type="term" value="F:ATP binding"/>
    <property type="evidence" value="ECO:0007669"/>
    <property type="project" value="UniProtKB-UniRule"/>
</dbReference>
<protein>
    <submittedName>
        <fullName evidence="12">Kinesin-like protein KIF15 isoform X2</fullName>
    </submittedName>
</protein>
<evidence type="ECO:0000256" key="3">
    <source>
        <dbReference type="ARBA" id="ARBA00022840"/>
    </source>
</evidence>
<evidence type="ECO:0000256" key="8">
    <source>
        <dbReference type="SAM" id="Coils"/>
    </source>
</evidence>
<proteinExistence type="inferred from homology"/>
<evidence type="ECO:0000256" key="6">
    <source>
        <dbReference type="ARBA" id="ARBA00023212"/>
    </source>
</evidence>
<feature type="coiled-coil region" evidence="8">
    <location>
        <begin position="1015"/>
        <end position="1154"/>
    </location>
</feature>
<dbReference type="InterPro" id="IPR027640">
    <property type="entry name" value="Kinesin-like_fam"/>
</dbReference>
<evidence type="ECO:0000256" key="1">
    <source>
        <dbReference type="ARBA" id="ARBA00004245"/>
    </source>
</evidence>